<dbReference type="Proteomes" id="UP000002487">
    <property type="component" value="Chromosome"/>
</dbReference>
<proteinExistence type="predicted"/>
<evidence type="ECO:0000313" key="3">
    <source>
        <dbReference type="Proteomes" id="UP000002487"/>
    </source>
</evidence>
<name>Q8TLQ9_METAC</name>
<reference evidence="2 3" key="1">
    <citation type="journal article" date="2002" name="Genome Res.">
        <title>The genome of Methanosarcina acetivorans reveals extensive metabolic and physiological diversity.</title>
        <authorList>
            <person name="Galagan J.E."/>
            <person name="Nusbaum C."/>
            <person name="Roy A."/>
            <person name="Endrizzi M.G."/>
            <person name="Macdonald P."/>
            <person name="FitzHugh W."/>
            <person name="Calvo S."/>
            <person name="Engels R."/>
            <person name="Smirnov S."/>
            <person name="Atnoor D."/>
            <person name="Brown A."/>
            <person name="Allen N."/>
            <person name="Naylor J."/>
            <person name="Stange-Thomann N."/>
            <person name="DeArellano K."/>
            <person name="Johnson R."/>
            <person name="Linton L."/>
            <person name="McEwan P."/>
            <person name="McKernan K."/>
            <person name="Talamas J."/>
            <person name="Tirrell A."/>
            <person name="Ye W."/>
            <person name="Zimmer A."/>
            <person name="Barber R.D."/>
            <person name="Cann I."/>
            <person name="Graham D.E."/>
            <person name="Grahame D.A."/>
            <person name="Guss A."/>
            <person name="Hedderich R."/>
            <person name="Ingram-Smith C."/>
            <person name="Kuettner C.H."/>
            <person name="Krzycki J.A."/>
            <person name="Leigh J.A."/>
            <person name="Li W."/>
            <person name="Liu J."/>
            <person name="Mukhopadhyay B."/>
            <person name="Reeve J.N."/>
            <person name="Smith K."/>
            <person name="Springer T.A."/>
            <person name="Umayam L.A."/>
            <person name="White O."/>
            <person name="White R.H."/>
            <person name="de Macario E.C."/>
            <person name="Ferry J.G."/>
            <person name="Jarrell K.F."/>
            <person name="Jing H."/>
            <person name="Macario A.J.L."/>
            <person name="Paulsen I."/>
            <person name="Pritchett M."/>
            <person name="Sowers K.R."/>
            <person name="Swanson R.V."/>
            <person name="Zinder S.H."/>
            <person name="Lander E."/>
            <person name="Metcalf W.W."/>
            <person name="Birren B."/>
        </authorList>
    </citation>
    <scope>NUCLEOTIDE SEQUENCE [LARGE SCALE GENOMIC DNA]</scope>
    <source>
        <strain evidence="3">ATCC 35395 / DSM 2834 / JCM 12185 / C2A</strain>
    </source>
</reference>
<keyword evidence="1" id="KW-1133">Transmembrane helix</keyword>
<organism evidence="2 3">
    <name type="scientific">Methanosarcina acetivorans (strain ATCC 35395 / DSM 2834 / JCM 12185 / C2A)</name>
    <dbReference type="NCBI Taxonomy" id="188937"/>
    <lineage>
        <taxon>Archaea</taxon>
        <taxon>Methanobacteriati</taxon>
        <taxon>Methanobacteriota</taxon>
        <taxon>Stenosarchaea group</taxon>
        <taxon>Methanomicrobia</taxon>
        <taxon>Methanosarcinales</taxon>
        <taxon>Methanosarcinaceae</taxon>
        <taxon>Methanosarcina</taxon>
    </lineage>
</organism>
<dbReference type="EnsemblBacteria" id="AAM06347">
    <property type="protein sequence ID" value="AAM06347"/>
    <property type="gene ID" value="MA_2974"/>
</dbReference>
<gene>
    <name evidence="2" type="ordered locus">MA_2974</name>
</gene>
<evidence type="ECO:0000313" key="2">
    <source>
        <dbReference type="EMBL" id="AAM06347.1"/>
    </source>
</evidence>
<keyword evidence="3" id="KW-1185">Reference proteome</keyword>
<dbReference type="InParanoid" id="Q8TLQ9"/>
<keyword evidence="1" id="KW-0812">Transmembrane</keyword>
<dbReference type="KEGG" id="mac:MA_2974"/>
<feature type="transmembrane region" description="Helical" evidence="1">
    <location>
        <begin position="21"/>
        <end position="37"/>
    </location>
</feature>
<accession>Q8TLQ9</accession>
<dbReference type="AlphaFoldDB" id="Q8TLQ9"/>
<keyword evidence="1" id="KW-0472">Membrane</keyword>
<protein>
    <submittedName>
        <fullName evidence="2">Uncharacterized protein</fullName>
    </submittedName>
</protein>
<dbReference type="HOGENOM" id="CLU_1736396_0_0_2"/>
<sequence>MRDYQSLISHTHENRNDYSRRIGFIPSSCPFLTWLVSNYPLIFHFYFLAVNFFVRFPYSCLLLCFSRSLSFPIQSPATFLFQLVPSILPSFPTNPLLLPFPVGSFQPSSLPISDNLFLQSILKNFLCPILSIPNSIIHIPQYFFKNQYFP</sequence>
<dbReference type="EMBL" id="AE010299">
    <property type="protein sequence ID" value="AAM06347.1"/>
    <property type="molecule type" value="Genomic_DNA"/>
</dbReference>
<evidence type="ECO:0000256" key="1">
    <source>
        <dbReference type="SAM" id="Phobius"/>
    </source>
</evidence>